<protein>
    <recommendedName>
        <fullName evidence="5">Ppx/GppA phosphatase domain-containing protein</fullName>
    </recommendedName>
</protein>
<dbReference type="InterPro" id="IPR003695">
    <property type="entry name" value="Ppx_GppA_N"/>
</dbReference>
<dbReference type="InterPro" id="IPR050273">
    <property type="entry name" value="GppA/Ppx_hydrolase"/>
</dbReference>
<dbReference type="Gene3D" id="1.10.3210.10">
    <property type="entry name" value="Hypothetical protein af1432"/>
    <property type="match status" value="1"/>
</dbReference>
<evidence type="ECO:0000313" key="4">
    <source>
        <dbReference type="Proteomes" id="UP000612746"/>
    </source>
</evidence>
<dbReference type="PANTHER" id="PTHR30005:SF0">
    <property type="entry name" value="RETROGRADE REGULATION PROTEIN 2"/>
    <property type="match status" value="1"/>
</dbReference>
<proteinExistence type="predicted"/>
<dbReference type="GO" id="GO:0006357">
    <property type="term" value="P:regulation of transcription by RNA polymerase II"/>
    <property type="evidence" value="ECO:0007669"/>
    <property type="project" value="TreeGrafter"/>
</dbReference>
<dbReference type="InterPro" id="IPR043129">
    <property type="entry name" value="ATPase_NBD"/>
</dbReference>
<gene>
    <name evidence="3" type="ORF">INT44_003747</name>
</gene>
<dbReference type="Pfam" id="PF23566">
    <property type="entry name" value="RTG2_C"/>
    <property type="match status" value="1"/>
</dbReference>
<dbReference type="Proteomes" id="UP000612746">
    <property type="component" value="Unassembled WGS sequence"/>
</dbReference>
<dbReference type="Pfam" id="PF02541">
    <property type="entry name" value="Ppx-GppA"/>
    <property type="match status" value="1"/>
</dbReference>
<evidence type="ECO:0008006" key="5">
    <source>
        <dbReference type="Google" id="ProtNLM"/>
    </source>
</evidence>
<dbReference type="Gene3D" id="3.30.420.40">
    <property type="match status" value="1"/>
</dbReference>
<reference evidence="3" key="1">
    <citation type="submission" date="2020-12" db="EMBL/GenBank/DDBJ databases">
        <title>Metabolic potential, ecology and presence of endohyphal bacteria is reflected in genomic diversity of Mucoromycotina.</title>
        <authorList>
            <person name="Muszewska A."/>
            <person name="Okrasinska A."/>
            <person name="Steczkiewicz K."/>
            <person name="Drgas O."/>
            <person name="Orlowska M."/>
            <person name="Perlinska-Lenart U."/>
            <person name="Aleksandrzak-Piekarczyk T."/>
            <person name="Szatraj K."/>
            <person name="Zielenkiewicz U."/>
            <person name="Pilsyk S."/>
            <person name="Malc E."/>
            <person name="Mieczkowski P."/>
            <person name="Kruszewska J.S."/>
            <person name="Biernat P."/>
            <person name="Pawlowska J."/>
        </authorList>
    </citation>
    <scope>NUCLEOTIDE SEQUENCE</scope>
    <source>
        <strain evidence="3">WA0000051536</strain>
    </source>
</reference>
<dbReference type="Gene3D" id="3.30.420.150">
    <property type="entry name" value="Exopolyphosphatase. Domain 2"/>
    <property type="match status" value="1"/>
</dbReference>
<dbReference type="OrthoDB" id="2014654at2759"/>
<organism evidence="3 4">
    <name type="scientific">Umbelopsis vinacea</name>
    <dbReference type="NCBI Taxonomy" id="44442"/>
    <lineage>
        <taxon>Eukaryota</taxon>
        <taxon>Fungi</taxon>
        <taxon>Fungi incertae sedis</taxon>
        <taxon>Mucoromycota</taxon>
        <taxon>Mucoromycotina</taxon>
        <taxon>Umbelopsidomycetes</taxon>
        <taxon>Umbelopsidales</taxon>
        <taxon>Umbelopsidaceae</taxon>
        <taxon>Umbelopsis</taxon>
    </lineage>
</organism>
<dbReference type="SUPFAM" id="SSF53067">
    <property type="entry name" value="Actin-like ATPase domain"/>
    <property type="match status" value="2"/>
</dbReference>
<sequence length="576" mass="63580">MPLTIPPVEAPFGVVDMGSNGIRFGIIHSLARHLPVLYEERAPISLFDAQSSDKVIPEDVIDEVITSFLRFKAICDQAGVAPGNVRLIATEATRIAQNSAQFQDRIFQATGWKTILLRKEEEALVSAMGIVGSFDQVRGLALDLGGGSVELNYLIRDSTTSNTEQGFSSSKNAVSLPYGAAALKKFLIEHDDDEEREQFAQKLIAELTDALEKVEVPDGIKAQSDANDGHTIYLSGGGFRALGYMCMADSKLSGDEQSSRQYPVPIINGYSISGKTLKKLAKKYVDRAPEDLVKELKVFRISKRRATMIPACSFLVLALFKVFKVRTVYFSEGGVRQGVCFSMLSLEEKSKDPAIEGIKQYAEASRYALSKDQFNGLYKKVMRAIPPFYLEPNHPLQLHRLLPCAVYLSNLFTHYPKESRATIGFYMPLAGGQLSNIPGLLHHHRAALSLILTHRQGGEVADPIYKDIVNLLGSKAAAVCIYIGRVMEYYYALSPLNPGIGLDEIGVDIFPAFREYTDEEYPCSEIAVHMPSHSNPMVDAPSVSSLLDNIIKIAKQSSFKEEEPPLFSVSLIRKVD</sequence>
<dbReference type="PANTHER" id="PTHR30005">
    <property type="entry name" value="EXOPOLYPHOSPHATASE"/>
    <property type="match status" value="1"/>
</dbReference>
<evidence type="ECO:0000313" key="3">
    <source>
        <dbReference type="EMBL" id="KAG2180740.1"/>
    </source>
</evidence>
<feature type="domain" description="Ppx/GppA phosphatase N-terminal" evidence="1">
    <location>
        <begin position="30"/>
        <end position="345"/>
    </location>
</feature>
<keyword evidence="4" id="KW-1185">Reference proteome</keyword>
<name>A0A8H7UF63_9FUNG</name>
<evidence type="ECO:0000259" key="1">
    <source>
        <dbReference type="Pfam" id="PF02541"/>
    </source>
</evidence>
<comment type="caution">
    <text evidence="3">The sequence shown here is derived from an EMBL/GenBank/DDBJ whole genome shotgun (WGS) entry which is preliminary data.</text>
</comment>
<accession>A0A8H7UF63</accession>
<dbReference type="InterPro" id="IPR057512">
    <property type="entry name" value="RTG2_C"/>
</dbReference>
<dbReference type="FunFam" id="3.30.420.40:FF:000191">
    <property type="entry name" value="Retrograde regulation protein 2"/>
    <property type="match status" value="1"/>
</dbReference>
<dbReference type="AlphaFoldDB" id="A0A8H7UF63"/>
<dbReference type="EMBL" id="JAEPRA010000009">
    <property type="protein sequence ID" value="KAG2180740.1"/>
    <property type="molecule type" value="Genomic_DNA"/>
</dbReference>
<feature type="domain" description="RTG2 C-terminal" evidence="2">
    <location>
        <begin position="403"/>
        <end position="556"/>
    </location>
</feature>
<evidence type="ECO:0000259" key="2">
    <source>
        <dbReference type="Pfam" id="PF23566"/>
    </source>
</evidence>